<dbReference type="Proteomes" id="UP001524501">
    <property type="component" value="Unassembled WGS sequence"/>
</dbReference>
<gene>
    <name evidence="2" type="ORF">NOF53_12010</name>
</gene>
<evidence type="ECO:0000313" key="3">
    <source>
        <dbReference type="Proteomes" id="UP001524501"/>
    </source>
</evidence>
<accession>A0ABT1QCE8</accession>
<evidence type="ECO:0008006" key="4">
    <source>
        <dbReference type="Google" id="ProtNLM"/>
    </source>
</evidence>
<keyword evidence="3" id="KW-1185">Reference proteome</keyword>
<evidence type="ECO:0000256" key="1">
    <source>
        <dbReference type="SAM" id="MobiDB-lite"/>
    </source>
</evidence>
<name>A0ABT1QCE8_9NOCA</name>
<sequence>MPANDDFDAFENDEEFSPEELRAAAAALREGREADPELDDDEDPAEDDEADEPDEVDEVDETRTAAAAVVRANRPNRKQRRAAGSIPSHAPKPQDRKPKKSPAQAEAEDSDLLLTLFGEELRIDRSAVLNNWDWQLGAIEKNPLQMVKGLLGQKQFNWFCMRSQAEGMQPLQAATELMDLFATAAGFESAGNS</sequence>
<dbReference type="RefSeq" id="WP_255968454.1">
    <property type="nucleotide sequence ID" value="NZ_JANFQF010000008.1"/>
</dbReference>
<reference evidence="2 3" key="1">
    <citation type="submission" date="2022-07" db="EMBL/GenBank/DDBJ databases">
        <title>Degradation activity of malathion, p-nitrophenol and potential low-temperature adaptation strategy of Rhodococcus sp. FXJ9.536.</title>
        <authorList>
            <person name="Huang J."/>
            <person name="Huang Y."/>
        </authorList>
    </citation>
    <scope>NUCLEOTIDE SEQUENCE [LARGE SCALE GENOMIC DNA]</scope>
    <source>
        <strain evidence="2 3">FXJ9.536</strain>
    </source>
</reference>
<evidence type="ECO:0000313" key="2">
    <source>
        <dbReference type="EMBL" id="MCQ4119887.1"/>
    </source>
</evidence>
<dbReference type="EMBL" id="JANFQF010000008">
    <property type="protein sequence ID" value="MCQ4119887.1"/>
    <property type="molecule type" value="Genomic_DNA"/>
</dbReference>
<feature type="compositionally biased region" description="Acidic residues" evidence="1">
    <location>
        <begin position="1"/>
        <end position="18"/>
    </location>
</feature>
<feature type="region of interest" description="Disordered" evidence="1">
    <location>
        <begin position="1"/>
        <end position="107"/>
    </location>
</feature>
<comment type="caution">
    <text evidence="2">The sequence shown here is derived from an EMBL/GenBank/DDBJ whole genome shotgun (WGS) entry which is preliminary data.</text>
</comment>
<protein>
    <recommendedName>
        <fullName evidence="4">Tail assembly chaperone</fullName>
    </recommendedName>
</protein>
<feature type="compositionally biased region" description="Acidic residues" evidence="1">
    <location>
        <begin position="36"/>
        <end position="60"/>
    </location>
</feature>
<organism evidence="2 3">
    <name type="scientific">Rhodococcus tibetensis</name>
    <dbReference type="NCBI Taxonomy" id="2965064"/>
    <lineage>
        <taxon>Bacteria</taxon>
        <taxon>Bacillati</taxon>
        <taxon>Actinomycetota</taxon>
        <taxon>Actinomycetes</taxon>
        <taxon>Mycobacteriales</taxon>
        <taxon>Nocardiaceae</taxon>
        <taxon>Rhodococcus</taxon>
    </lineage>
</organism>
<proteinExistence type="predicted"/>